<evidence type="ECO:0000256" key="4">
    <source>
        <dbReference type="ARBA" id="ARBA00022989"/>
    </source>
</evidence>
<organism evidence="7 8">
    <name type="scientific">Hahella chejuensis (strain KCTC 2396)</name>
    <dbReference type="NCBI Taxonomy" id="349521"/>
    <lineage>
        <taxon>Bacteria</taxon>
        <taxon>Pseudomonadati</taxon>
        <taxon>Pseudomonadota</taxon>
        <taxon>Gammaproteobacteria</taxon>
        <taxon>Oceanospirillales</taxon>
        <taxon>Hahellaceae</taxon>
        <taxon>Hahella</taxon>
    </lineage>
</organism>
<name>Q2SQA1_HAHCH</name>
<dbReference type="AlphaFoldDB" id="Q2SQA1"/>
<keyword evidence="3" id="KW-0812">Transmembrane</keyword>
<feature type="domain" description="EamA" evidence="6">
    <location>
        <begin position="10"/>
        <end position="144"/>
    </location>
</feature>
<dbReference type="InterPro" id="IPR000620">
    <property type="entry name" value="EamA_dom"/>
</dbReference>
<protein>
    <submittedName>
        <fullName evidence="7">Permease of the drug/metabolite transporter (DMT) superfamily</fullName>
    </submittedName>
</protein>
<evidence type="ECO:0000259" key="6">
    <source>
        <dbReference type="Pfam" id="PF00892"/>
    </source>
</evidence>
<dbReference type="GO" id="GO:0005886">
    <property type="term" value="C:plasma membrane"/>
    <property type="evidence" value="ECO:0007669"/>
    <property type="project" value="UniProtKB-SubCell"/>
</dbReference>
<gene>
    <name evidence="7" type="ordered locus">HCH_00260</name>
</gene>
<keyword evidence="8" id="KW-1185">Reference proteome</keyword>
<sequence>MRVGAYRSEAMLIVAAAIWGFAFVAQVAGMEHVGPFTFNAARFVLGGLSLIPLLIILPRLQRVAPAKPKAKGLLLGSCLAGFFLFAGASLQQVGLQYTTAGKAGFITGLYIILVPMFALCWGQRAEAKIWFGAALCVIGLFYLSVREDFTVSYGDSLQLIGAGFWAGHVLMIGWLSPRFNPLHISILQFLVCGVVSWIVAFAVETPTWSGLWGASWSIAYAGFMSVGIAYTLQVIGQQHAPATRVAIIISLETVFAVLGGWLLLQEVLDEKAIYGCGLMLAGMIVSQLNFNRGRTRERKLLDSGAAGS</sequence>
<reference evidence="7 8" key="1">
    <citation type="journal article" date="2005" name="Nucleic Acids Res.">
        <title>Genomic blueprint of Hahella chejuensis, a marine microbe producing an algicidal agent.</title>
        <authorList>
            <person name="Jeong H."/>
            <person name="Yim J.H."/>
            <person name="Lee C."/>
            <person name="Choi S.-H."/>
            <person name="Park Y.K."/>
            <person name="Yoon S.H."/>
            <person name="Hur C.-G."/>
            <person name="Kang H.-Y."/>
            <person name="Kim D."/>
            <person name="Lee H.H."/>
            <person name="Park K.H."/>
            <person name="Park S.-H."/>
            <person name="Park H.-S."/>
            <person name="Lee H.K."/>
            <person name="Oh T.K."/>
            <person name="Kim J.F."/>
        </authorList>
    </citation>
    <scope>NUCLEOTIDE SEQUENCE [LARGE SCALE GENOMIC DNA]</scope>
    <source>
        <strain evidence="7 8">KCTC 2396</strain>
    </source>
</reference>
<keyword evidence="2" id="KW-1003">Cell membrane</keyword>
<dbReference type="STRING" id="349521.HCH_00260"/>
<evidence type="ECO:0000256" key="3">
    <source>
        <dbReference type="ARBA" id="ARBA00022692"/>
    </source>
</evidence>
<keyword evidence="5" id="KW-0472">Membrane</keyword>
<dbReference type="PANTHER" id="PTHR42920">
    <property type="entry name" value="OS03G0707200 PROTEIN-RELATED"/>
    <property type="match status" value="1"/>
</dbReference>
<dbReference type="InterPro" id="IPR037185">
    <property type="entry name" value="EmrE-like"/>
</dbReference>
<dbReference type="OrthoDB" id="9804865at2"/>
<proteinExistence type="predicted"/>
<evidence type="ECO:0000256" key="5">
    <source>
        <dbReference type="ARBA" id="ARBA00023136"/>
    </source>
</evidence>
<evidence type="ECO:0000313" key="7">
    <source>
        <dbReference type="EMBL" id="ABC27173.1"/>
    </source>
</evidence>
<comment type="subcellular location">
    <subcellularLocation>
        <location evidence="1">Cell membrane</location>
        <topology evidence="1">Multi-pass membrane protein</topology>
    </subcellularLocation>
</comment>
<dbReference type="InterPro" id="IPR051258">
    <property type="entry name" value="Diverse_Substrate_Transporter"/>
</dbReference>
<evidence type="ECO:0000256" key="1">
    <source>
        <dbReference type="ARBA" id="ARBA00004651"/>
    </source>
</evidence>
<evidence type="ECO:0000313" key="8">
    <source>
        <dbReference type="Proteomes" id="UP000000238"/>
    </source>
</evidence>
<dbReference type="KEGG" id="hch:HCH_00260"/>
<dbReference type="Proteomes" id="UP000000238">
    <property type="component" value="Chromosome"/>
</dbReference>
<evidence type="ECO:0000256" key="2">
    <source>
        <dbReference type="ARBA" id="ARBA00022475"/>
    </source>
</evidence>
<dbReference type="EMBL" id="CP000155">
    <property type="protein sequence ID" value="ABC27173.1"/>
    <property type="molecule type" value="Genomic_DNA"/>
</dbReference>
<keyword evidence="4" id="KW-1133">Transmembrane helix</keyword>
<dbReference type="Pfam" id="PF00892">
    <property type="entry name" value="EamA"/>
    <property type="match status" value="2"/>
</dbReference>
<dbReference type="RefSeq" id="WP_011394250.1">
    <property type="nucleotide sequence ID" value="NC_007645.1"/>
</dbReference>
<dbReference type="HOGENOM" id="CLU_033863_21_2_6"/>
<dbReference type="SUPFAM" id="SSF103481">
    <property type="entry name" value="Multidrug resistance efflux transporter EmrE"/>
    <property type="match status" value="2"/>
</dbReference>
<accession>Q2SQA1</accession>
<feature type="domain" description="EamA" evidence="6">
    <location>
        <begin position="154"/>
        <end position="285"/>
    </location>
</feature>
<dbReference type="eggNOG" id="COG0697">
    <property type="taxonomic scope" value="Bacteria"/>
</dbReference>
<dbReference type="PANTHER" id="PTHR42920:SF5">
    <property type="entry name" value="EAMA DOMAIN-CONTAINING PROTEIN"/>
    <property type="match status" value="1"/>
</dbReference>